<evidence type="ECO:0000256" key="5">
    <source>
        <dbReference type="ARBA" id="ARBA00023172"/>
    </source>
</evidence>
<proteinExistence type="inferred from homology"/>
<dbReference type="EMBL" id="JAAYYV010000068">
    <property type="protein sequence ID" value="NLF53295.1"/>
    <property type="molecule type" value="Genomic_DNA"/>
</dbReference>
<comment type="similarity">
    <text evidence="2 6">Belongs to the RdgC family.</text>
</comment>
<dbReference type="GO" id="GO:0003690">
    <property type="term" value="F:double-stranded DNA binding"/>
    <property type="evidence" value="ECO:0007669"/>
    <property type="project" value="TreeGrafter"/>
</dbReference>
<dbReference type="NCBIfam" id="NF001464">
    <property type="entry name" value="PRK00321.1-5"/>
    <property type="match status" value="1"/>
</dbReference>
<dbReference type="Pfam" id="PF04381">
    <property type="entry name" value="RdgC"/>
    <property type="match status" value="1"/>
</dbReference>
<keyword evidence="4 6" id="KW-0963">Cytoplasm</keyword>
<comment type="subcellular location">
    <subcellularLocation>
        <location evidence="1 6">Cytoplasm</location>
        <location evidence="1 6">Nucleoid</location>
    </subcellularLocation>
</comment>
<organism evidence="8 9">
    <name type="scientific">Thauera phenolivorans</name>
    <dbReference type="NCBI Taxonomy" id="1792543"/>
    <lineage>
        <taxon>Bacteria</taxon>
        <taxon>Pseudomonadati</taxon>
        <taxon>Pseudomonadota</taxon>
        <taxon>Betaproteobacteria</taxon>
        <taxon>Rhodocyclales</taxon>
        <taxon>Zoogloeaceae</taxon>
        <taxon>Thauera</taxon>
    </lineage>
</organism>
<evidence type="ECO:0000256" key="1">
    <source>
        <dbReference type="ARBA" id="ARBA00004453"/>
    </source>
</evidence>
<evidence type="ECO:0000256" key="7">
    <source>
        <dbReference type="SAM" id="MobiDB-lite"/>
    </source>
</evidence>
<evidence type="ECO:0000256" key="4">
    <source>
        <dbReference type="ARBA" id="ARBA00022490"/>
    </source>
</evidence>
<dbReference type="GO" id="GO:0005737">
    <property type="term" value="C:cytoplasm"/>
    <property type="evidence" value="ECO:0007669"/>
    <property type="project" value="UniProtKB-UniRule"/>
</dbReference>
<dbReference type="OrthoDB" id="5290530at2"/>
<evidence type="ECO:0000313" key="9">
    <source>
        <dbReference type="Proteomes" id="UP000536534"/>
    </source>
</evidence>
<dbReference type="AlphaFoldDB" id="A0A7X7LTZ4"/>
<dbReference type="HAMAP" id="MF_00194">
    <property type="entry name" value="RdgC"/>
    <property type="match status" value="1"/>
</dbReference>
<dbReference type="PANTHER" id="PTHR38103">
    <property type="entry name" value="RECOMBINATION-ASSOCIATED PROTEIN RDGC"/>
    <property type="match status" value="1"/>
</dbReference>
<comment type="function">
    <text evidence="6">May be involved in recombination.</text>
</comment>
<evidence type="ECO:0000256" key="2">
    <source>
        <dbReference type="ARBA" id="ARBA00008657"/>
    </source>
</evidence>
<comment type="caution">
    <text evidence="8">The sequence shown here is derived from an EMBL/GenBank/DDBJ whole genome shotgun (WGS) entry which is preliminary data.</text>
</comment>
<dbReference type="GO" id="GO:0000018">
    <property type="term" value="P:regulation of DNA recombination"/>
    <property type="evidence" value="ECO:0007669"/>
    <property type="project" value="TreeGrafter"/>
</dbReference>
<name>A0A7X7LTZ4_9RHOO</name>
<sequence length="339" mass="37519">MWFKNLQIYRLPTHWDMSAERLDEQLAKKRFHPCGSQDMESRGWVAPLPAAEEEGLVRVVGDQWLISLGLEHRLLPAAVVKQEAEERAEEMAEQQGYKLGRKQMKDLREQVTQELLPRAFTRRRRMFAWIDPVNGWLVIDATSQARAEDMLEVLRQTLDSFPLALLRTERSPSSAMADWLAADEAPGGFTIDQDCELRSISEDKATVRYARHPLEGDEVKGHLEAGKLPTRLALTFDERVSFVLTEKLEIKRLDFLDVVRDQIEGDAEDAAALFDAEFALMTGELAHLLPAVVEALGGELAGASGDGPLTTAGSVQAGGDQGTPATAGAGEAVPYDPPF</sequence>
<protein>
    <recommendedName>
        <fullName evidence="3 6">Recombination-associated protein RdgC</fullName>
    </recommendedName>
</protein>
<dbReference type="InterPro" id="IPR007476">
    <property type="entry name" value="RdgC"/>
</dbReference>
<gene>
    <name evidence="6" type="primary">rdgC</name>
    <name evidence="8" type="ORF">GX576_02595</name>
</gene>
<evidence type="ECO:0000256" key="6">
    <source>
        <dbReference type="HAMAP-Rule" id="MF_00194"/>
    </source>
</evidence>
<dbReference type="Proteomes" id="UP000536534">
    <property type="component" value="Unassembled WGS sequence"/>
</dbReference>
<feature type="region of interest" description="Disordered" evidence="7">
    <location>
        <begin position="307"/>
        <end position="339"/>
    </location>
</feature>
<evidence type="ECO:0000256" key="3">
    <source>
        <dbReference type="ARBA" id="ARBA00022296"/>
    </source>
</evidence>
<dbReference type="RefSeq" id="WP_068809022.1">
    <property type="nucleotide sequence ID" value="NZ_MBFM01000005.1"/>
</dbReference>
<evidence type="ECO:0000313" key="8">
    <source>
        <dbReference type="EMBL" id="NLF53295.1"/>
    </source>
</evidence>
<accession>A0A7X7LTZ4</accession>
<dbReference type="PANTHER" id="PTHR38103:SF1">
    <property type="entry name" value="RECOMBINATION-ASSOCIATED PROTEIN RDGC"/>
    <property type="match status" value="1"/>
</dbReference>
<reference evidence="8 9" key="1">
    <citation type="journal article" date="2020" name="Biotechnol. Biofuels">
        <title>New insights from the biogas microbiome by comprehensive genome-resolved metagenomics of nearly 1600 species originating from multiple anaerobic digesters.</title>
        <authorList>
            <person name="Campanaro S."/>
            <person name="Treu L."/>
            <person name="Rodriguez-R L.M."/>
            <person name="Kovalovszki A."/>
            <person name="Ziels R.M."/>
            <person name="Maus I."/>
            <person name="Zhu X."/>
            <person name="Kougias P.G."/>
            <person name="Basile A."/>
            <person name="Luo G."/>
            <person name="Schluter A."/>
            <person name="Konstantinidis K.T."/>
            <person name="Angelidaki I."/>
        </authorList>
    </citation>
    <scope>NUCLEOTIDE SEQUENCE [LARGE SCALE GENOMIC DNA]</scope>
    <source>
        <strain evidence="8">AS06rmzACSIP_256</strain>
    </source>
</reference>
<dbReference type="GO" id="GO:0043590">
    <property type="term" value="C:bacterial nucleoid"/>
    <property type="evidence" value="ECO:0007669"/>
    <property type="project" value="TreeGrafter"/>
</dbReference>
<dbReference type="NCBIfam" id="NF001463">
    <property type="entry name" value="PRK00321.1-4"/>
    <property type="match status" value="1"/>
</dbReference>
<keyword evidence="5 6" id="KW-0233">DNA recombination</keyword>
<dbReference type="GO" id="GO:0006310">
    <property type="term" value="P:DNA recombination"/>
    <property type="evidence" value="ECO:0007669"/>
    <property type="project" value="UniProtKB-UniRule"/>
</dbReference>